<evidence type="ECO:0000256" key="1">
    <source>
        <dbReference type="ARBA" id="ARBA00000877"/>
    </source>
</evidence>
<accession>A0A172TN47</accession>
<dbReference type="Gene3D" id="3.40.1700.10">
    <property type="entry name" value="DNA integrity scanning protein, DisA, N-terminal domain"/>
    <property type="match status" value="1"/>
</dbReference>
<keyword evidence="3" id="KW-0548">Nucleotidyltransferase</keyword>
<dbReference type="PANTHER" id="PTHR34185">
    <property type="entry name" value="DIADENYLATE CYCLASE"/>
    <property type="match status" value="1"/>
</dbReference>
<evidence type="ECO:0000256" key="3">
    <source>
        <dbReference type="ARBA" id="ARBA00022695"/>
    </source>
</evidence>
<keyword evidence="2" id="KW-0808">Transferase</keyword>
<sequence>MNDIVCDEFPLNETIKIHLQTIQSTIEKSIQNLHNEDHCIMSELDQMTGAMNKVVALASSFYLQCYLSGYSSRVGDLALTVKHLSERRHGGLIVIKREQHVGNILHSGIEVMAMLTSPLLESIFYPGNPLHDGAVLIDADIIVSAANILPVSQKGSLDTKLGTRHRAAIGLSEASDALILVVSEETGHTSFAYKGGLHPFQFSPTILNT</sequence>
<reference evidence="7 8" key="1">
    <citation type="submission" date="2015-01" db="EMBL/GenBank/DDBJ databases">
        <title>Paenibacillus swuensis/DY6/whole genome sequencing.</title>
        <authorList>
            <person name="Kim M.K."/>
            <person name="Srinivasan S."/>
            <person name="Lee J.-J."/>
        </authorList>
    </citation>
    <scope>NUCLEOTIDE SEQUENCE [LARGE SCALE GENOMIC DNA]</scope>
    <source>
        <strain evidence="7 8">DY6</strain>
    </source>
</reference>
<proteinExistence type="predicted"/>
<dbReference type="SUPFAM" id="SSF143597">
    <property type="entry name" value="YojJ-like"/>
    <property type="match status" value="1"/>
</dbReference>
<keyword evidence="8" id="KW-1185">Reference proteome</keyword>
<name>A0A172TN47_9BACL</name>
<dbReference type="PROSITE" id="PS51794">
    <property type="entry name" value="DAC"/>
    <property type="match status" value="1"/>
</dbReference>
<dbReference type="InterPro" id="IPR019457">
    <property type="entry name" value="CdaS_N"/>
</dbReference>
<keyword evidence="4" id="KW-0547">Nucleotide-binding</keyword>
<dbReference type="Pfam" id="PF10372">
    <property type="entry name" value="CdaS_N"/>
    <property type="match status" value="1"/>
</dbReference>
<dbReference type="Proteomes" id="UP000076927">
    <property type="component" value="Chromosome"/>
</dbReference>
<dbReference type="GO" id="GO:0106408">
    <property type="term" value="F:diadenylate cyclase activity"/>
    <property type="evidence" value="ECO:0007669"/>
    <property type="project" value="UniProtKB-EC"/>
</dbReference>
<dbReference type="AlphaFoldDB" id="A0A172TN47"/>
<evidence type="ECO:0000256" key="5">
    <source>
        <dbReference type="ARBA" id="ARBA00022840"/>
    </source>
</evidence>
<dbReference type="PATRIC" id="fig|1178515.4.peg.4018"/>
<dbReference type="InterPro" id="IPR003390">
    <property type="entry name" value="DNA_integrity_scan_DisA_N"/>
</dbReference>
<dbReference type="EMBL" id="CP011388">
    <property type="protein sequence ID" value="ANE48173.1"/>
    <property type="molecule type" value="Genomic_DNA"/>
</dbReference>
<protein>
    <recommendedName>
        <fullName evidence="6">DAC domain-containing protein</fullName>
    </recommendedName>
</protein>
<dbReference type="GO" id="GO:0005524">
    <property type="term" value="F:ATP binding"/>
    <property type="evidence" value="ECO:0007669"/>
    <property type="project" value="UniProtKB-KW"/>
</dbReference>
<organism evidence="7 8">
    <name type="scientific">Paenibacillus swuensis</name>
    <dbReference type="NCBI Taxonomy" id="1178515"/>
    <lineage>
        <taxon>Bacteria</taxon>
        <taxon>Bacillati</taxon>
        <taxon>Bacillota</taxon>
        <taxon>Bacilli</taxon>
        <taxon>Bacillales</taxon>
        <taxon>Paenibacillaceae</taxon>
        <taxon>Paenibacillus</taxon>
    </lineage>
</organism>
<gene>
    <name evidence="7" type="ORF">SY83_19860</name>
</gene>
<evidence type="ECO:0000313" key="7">
    <source>
        <dbReference type="EMBL" id="ANE48173.1"/>
    </source>
</evidence>
<dbReference type="Pfam" id="PF02457">
    <property type="entry name" value="DAC"/>
    <property type="match status" value="1"/>
</dbReference>
<comment type="catalytic activity">
    <reaction evidence="1">
        <text>2 ATP = 3',3'-c-di-AMP + 2 diphosphate</text>
        <dbReference type="Rhea" id="RHEA:35655"/>
        <dbReference type="ChEBI" id="CHEBI:30616"/>
        <dbReference type="ChEBI" id="CHEBI:33019"/>
        <dbReference type="ChEBI" id="CHEBI:71500"/>
        <dbReference type="EC" id="2.7.7.85"/>
    </reaction>
</comment>
<evidence type="ECO:0000256" key="4">
    <source>
        <dbReference type="ARBA" id="ARBA00022741"/>
    </source>
</evidence>
<dbReference type="NCBIfam" id="NF038328">
    <property type="entry name" value="c-di-AMP_CdaS"/>
    <property type="match status" value="1"/>
</dbReference>
<dbReference type="STRING" id="1178515.SY83_19860"/>
<dbReference type="PANTHER" id="PTHR34185:SF2">
    <property type="entry name" value="CYCLIC DI-AMP SYNTHASE CDAS"/>
    <property type="match status" value="1"/>
</dbReference>
<dbReference type="InterPro" id="IPR053472">
    <property type="entry name" value="DAC_CdaS-like"/>
</dbReference>
<dbReference type="GO" id="GO:0004016">
    <property type="term" value="F:adenylate cyclase activity"/>
    <property type="evidence" value="ECO:0007669"/>
    <property type="project" value="TreeGrafter"/>
</dbReference>
<dbReference type="InterPro" id="IPR050338">
    <property type="entry name" value="DisA"/>
</dbReference>
<evidence type="ECO:0000256" key="2">
    <source>
        <dbReference type="ARBA" id="ARBA00022679"/>
    </source>
</evidence>
<evidence type="ECO:0000313" key="8">
    <source>
        <dbReference type="Proteomes" id="UP000076927"/>
    </source>
</evidence>
<dbReference type="InterPro" id="IPR036888">
    <property type="entry name" value="DNA_integrity_DisA_N_sf"/>
</dbReference>
<dbReference type="Gene3D" id="1.10.287.770">
    <property type="entry name" value="YojJ-like"/>
    <property type="match status" value="1"/>
</dbReference>
<feature type="domain" description="DAC" evidence="6">
    <location>
        <begin position="41"/>
        <end position="204"/>
    </location>
</feature>
<dbReference type="RefSeq" id="WP_068609693.1">
    <property type="nucleotide sequence ID" value="NZ_CP011388.1"/>
</dbReference>
<dbReference type="KEGG" id="pswu:SY83_19860"/>
<evidence type="ECO:0000259" key="6">
    <source>
        <dbReference type="PROSITE" id="PS51794"/>
    </source>
</evidence>
<keyword evidence="5" id="KW-0067">ATP-binding</keyword>